<evidence type="ECO:0000313" key="3">
    <source>
        <dbReference type="Proteomes" id="UP000619355"/>
    </source>
</evidence>
<gene>
    <name evidence="2" type="ORF">GCM10018980_25470</name>
</gene>
<name>A0A919C4M8_9ACTN</name>
<comment type="caution">
    <text evidence="2">The sequence shown here is derived from an EMBL/GenBank/DDBJ whole genome shotgun (WGS) entry which is preliminary data.</text>
</comment>
<proteinExistence type="predicted"/>
<evidence type="ECO:0000256" key="1">
    <source>
        <dbReference type="SAM" id="MobiDB-lite"/>
    </source>
</evidence>
<evidence type="ECO:0000313" key="2">
    <source>
        <dbReference type="EMBL" id="GHG46465.1"/>
    </source>
</evidence>
<keyword evidence="3" id="KW-1185">Reference proteome</keyword>
<accession>A0A919C4M8</accession>
<protein>
    <submittedName>
        <fullName evidence="2">Uncharacterized protein</fullName>
    </submittedName>
</protein>
<dbReference type="AlphaFoldDB" id="A0A919C4M8"/>
<dbReference type="Proteomes" id="UP000619355">
    <property type="component" value="Unassembled WGS sequence"/>
</dbReference>
<organism evidence="2 3">
    <name type="scientific">Streptomyces capoamus</name>
    <dbReference type="NCBI Taxonomy" id="68183"/>
    <lineage>
        <taxon>Bacteria</taxon>
        <taxon>Bacillati</taxon>
        <taxon>Actinomycetota</taxon>
        <taxon>Actinomycetes</taxon>
        <taxon>Kitasatosporales</taxon>
        <taxon>Streptomycetaceae</taxon>
        <taxon>Streptomyces</taxon>
    </lineage>
</organism>
<dbReference type="RefSeq" id="WP_189981097.1">
    <property type="nucleotide sequence ID" value="NZ_BNBF01000006.1"/>
</dbReference>
<sequence>MILRRYHRPPDVDDDQAVEQPAAEQTESAPQANKPAGRSAAPSKAKKTGGG</sequence>
<feature type="region of interest" description="Disordered" evidence="1">
    <location>
        <begin position="1"/>
        <end position="51"/>
    </location>
</feature>
<reference evidence="3" key="1">
    <citation type="journal article" date="2019" name="Int. J. Syst. Evol. Microbiol.">
        <title>The Global Catalogue of Microorganisms (GCM) 10K type strain sequencing project: providing services to taxonomists for standard genome sequencing and annotation.</title>
        <authorList>
            <consortium name="The Broad Institute Genomics Platform"/>
            <consortium name="The Broad Institute Genome Sequencing Center for Infectious Disease"/>
            <person name="Wu L."/>
            <person name="Ma J."/>
        </authorList>
    </citation>
    <scope>NUCLEOTIDE SEQUENCE [LARGE SCALE GENOMIC DNA]</scope>
    <source>
        <strain evidence="3">JCM 4253</strain>
    </source>
</reference>
<dbReference type="EMBL" id="BNBF01000006">
    <property type="protein sequence ID" value="GHG46465.1"/>
    <property type="molecule type" value="Genomic_DNA"/>
</dbReference>